<evidence type="ECO:0000256" key="3">
    <source>
        <dbReference type="ARBA" id="ARBA00047558"/>
    </source>
</evidence>
<evidence type="ECO:0000256" key="1">
    <source>
        <dbReference type="ARBA" id="ARBA00022741"/>
    </source>
</evidence>
<protein>
    <recommendedName>
        <fullName evidence="5">Protein kinase domain-containing protein</fullName>
    </recommendedName>
</protein>
<name>A0A540N1K4_MALBA</name>
<dbReference type="InterPro" id="IPR008271">
    <property type="entry name" value="Ser/Thr_kinase_AS"/>
</dbReference>
<evidence type="ECO:0000256" key="2">
    <source>
        <dbReference type="ARBA" id="ARBA00022840"/>
    </source>
</evidence>
<dbReference type="PIRSF" id="PIRSF000654">
    <property type="entry name" value="Integrin-linked_kinase"/>
    <property type="match status" value="1"/>
</dbReference>
<reference evidence="6 7" key="1">
    <citation type="journal article" date="2019" name="G3 (Bethesda)">
        <title>Sequencing of a Wild Apple (Malus baccata) Genome Unravels the Differences Between Cultivated and Wild Apple Species Regarding Disease Resistance and Cold Tolerance.</title>
        <authorList>
            <person name="Chen X."/>
        </authorList>
    </citation>
    <scope>NUCLEOTIDE SEQUENCE [LARGE SCALE GENOMIC DNA]</scope>
    <source>
        <strain evidence="7">cv. Shandingzi</strain>
        <tissue evidence="6">Leaves</tissue>
    </source>
</reference>
<organism evidence="6 7">
    <name type="scientific">Malus baccata</name>
    <name type="common">Siberian crab apple</name>
    <name type="synonym">Pyrus baccata</name>
    <dbReference type="NCBI Taxonomy" id="106549"/>
    <lineage>
        <taxon>Eukaryota</taxon>
        <taxon>Viridiplantae</taxon>
        <taxon>Streptophyta</taxon>
        <taxon>Embryophyta</taxon>
        <taxon>Tracheophyta</taxon>
        <taxon>Spermatophyta</taxon>
        <taxon>Magnoliopsida</taxon>
        <taxon>eudicotyledons</taxon>
        <taxon>Gunneridae</taxon>
        <taxon>Pentapetalae</taxon>
        <taxon>rosids</taxon>
        <taxon>fabids</taxon>
        <taxon>Rosales</taxon>
        <taxon>Rosaceae</taxon>
        <taxon>Amygdaloideae</taxon>
        <taxon>Maleae</taxon>
        <taxon>Malus</taxon>
    </lineage>
</organism>
<accession>A0A540N1K4</accession>
<dbReference type="GO" id="GO:0005886">
    <property type="term" value="C:plasma membrane"/>
    <property type="evidence" value="ECO:0007669"/>
    <property type="project" value="TreeGrafter"/>
</dbReference>
<dbReference type="PROSITE" id="PS50011">
    <property type="entry name" value="PROTEIN_KINASE_DOM"/>
    <property type="match status" value="1"/>
</dbReference>
<dbReference type="AlphaFoldDB" id="A0A540N1K4"/>
<keyword evidence="2" id="KW-0067">ATP-binding</keyword>
<dbReference type="Gene3D" id="1.10.510.10">
    <property type="entry name" value="Transferase(Phosphotransferase) domain 1"/>
    <property type="match status" value="1"/>
</dbReference>
<dbReference type="GO" id="GO:0007166">
    <property type="term" value="P:cell surface receptor signaling pathway"/>
    <property type="evidence" value="ECO:0007669"/>
    <property type="project" value="InterPro"/>
</dbReference>
<dbReference type="InterPro" id="IPR011009">
    <property type="entry name" value="Kinase-like_dom_sf"/>
</dbReference>
<comment type="caution">
    <text evidence="6">The sequence shown here is derived from an EMBL/GenBank/DDBJ whole genome shotgun (WGS) entry which is preliminary data.</text>
</comment>
<evidence type="ECO:0000313" key="6">
    <source>
        <dbReference type="EMBL" id="TQE04905.1"/>
    </source>
</evidence>
<comment type="catalytic activity">
    <reaction evidence="3">
        <text>L-seryl-[protein] + ATP = O-phospho-L-seryl-[protein] + ADP + H(+)</text>
        <dbReference type="Rhea" id="RHEA:17989"/>
        <dbReference type="Rhea" id="RHEA-COMP:9863"/>
        <dbReference type="Rhea" id="RHEA-COMP:11604"/>
        <dbReference type="ChEBI" id="CHEBI:15378"/>
        <dbReference type="ChEBI" id="CHEBI:29999"/>
        <dbReference type="ChEBI" id="CHEBI:30616"/>
        <dbReference type="ChEBI" id="CHEBI:83421"/>
        <dbReference type="ChEBI" id="CHEBI:456216"/>
    </reaction>
</comment>
<keyword evidence="7" id="KW-1185">Reference proteome</keyword>
<dbReference type="SUPFAM" id="SSF56112">
    <property type="entry name" value="Protein kinase-like (PK-like)"/>
    <property type="match status" value="1"/>
</dbReference>
<evidence type="ECO:0000256" key="4">
    <source>
        <dbReference type="ARBA" id="ARBA00047951"/>
    </source>
</evidence>
<gene>
    <name evidence="6" type="ORF">C1H46_009508</name>
</gene>
<dbReference type="PANTHER" id="PTHR27005">
    <property type="entry name" value="WALL-ASSOCIATED RECEPTOR KINASE-LIKE 21"/>
    <property type="match status" value="1"/>
</dbReference>
<evidence type="ECO:0000259" key="5">
    <source>
        <dbReference type="PROSITE" id="PS50011"/>
    </source>
</evidence>
<comment type="catalytic activity">
    <reaction evidence="4">
        <text>L-threonyl-[protein] + ATP = O-phospho-L-threonyl-[protein] + ADP + H(+)</text>
        <dbReference type="Rhea" id="RHEA:46608"/>
        <dbReference type="Rhea" id="RHEA-COMP:11060"/>
        <dbReference type="Rhea" id="RHEA-COMP:11605"/>
        <dbReference type="ChEBI" id="CHEBI:15378"/>
        <dbReference type="ChEBI" id="CHEBI:30013"/>
        <dbReference type="ChEBI" id="CHEBI:30616"/>
        <dbReference type="ChEBI" id="CHEBI:61977"/>
        <dbReference type="ChEBI" id="CHEBI:456216"/>
    </reaction>
</comment>
<dbReference type="PROSITE" id="PS00108">
    <property type="entry name" value="PROTEIN_KINASE_ST"/>
    <property type="match status" value="1"/>
</dbReference>
<dbReference type="SMART" id="SM00220">
    <property type="entry name" value="S_TKc"/>
    <property type="match status" value="1"/>
</dbReference>
<sequence length="220" mass="24568">MVYDRTNALTLVEHFHRNKSKLSLESRMKIAAETAGALAHLHSRSIIHRDVKTANILIDHTTHTVKVTGFGASRLLDEDEGEMEDEVSTLPGTSRCLDPEYLKSHDVFSFGVVLMELLTRQEAVSSDGSERSLANDFVFPVQEDRLGQILDGEINTDKFSFEMAKKVSELAMTCLRSRGEERPSMEKVAEELEGVVQAIMKRVEHSTVDDNISSASRTSE</sequence>
<dbReference type="EMBL" id="VIEB01000132">
    <property type="protein sequence ID" value="TQE04905.1"/>
    <property type="molecule type" value="Genomic_DNA"/>
</dbReference>
<dbReference type="InterPro" id="IPR000719">
    <property type="entry name" value="Prot_kinase_dom"/>
</dbReference>
<dbReference type="Pfam" id="PF00069">
    <property type="entry name" value="Pkinase"/>
    <property type="match status" value="1"/>
</dbReference>
<dbReference type="PANTHER" id="PTHR27005:SF468">
    <property type="entry name" value="OS01G0310500 PROTEIN"/>
    <property type="match status" value="1"/>
</dbReference>
<evidence type="ECO:0000313" key="7">
    <source>
        <dbReference type="Proteomes" id="UP000315295"/>
    </source>
</evidence>
<proteinExistence type="predicted"/>
<dbReference type="InterPro" id="IPR045274">
    <property type="entry name" value="WAK-like"/>
</dbReference>
<feature type="domain" description="Protein kinase" evidence="5">
    <location>
        <begin position="1"/>
        <end position="208"/>
    </location>
</feature>
<keyword evidence="1" id="KW-0547">Nucleotide-binding</keyword>
<dbReference type="GO" id="GO:0004674">
    <property type="term" value="F:protein serine/threonine kinase activity"/>
    <property type="evidence" value="ECO:0007669"/>
    <property type="project" value="TreeGrafter"/>
</dbReference>
<dbReference type="Proteomes" id="UP000315295">
    <property type="component" value="Unassembled WGS sequence"/>
</dbReference>
<dbReference type="GO" id="GO:0005524">
    <property type="term" value="F:ATP binding"/>
    <property type="evidence" value="ECO:0007669"/>
    <property type="project" value="UniProtKB-KW"/>
</dbReference>